<feature type="domain" description="G-protein coupled receptors family 1 profile" evidence="16">
    <location>
        <begin position="51"/>
        <end position="311"/>
    </location>
</feature>
<keyword evidence="11" id="KW-0325">Glycoprotein</keyword>
<feature type="transmembrane region" description="Helical" evidence="15">
    <location>
        <begin position="38"/>
        <end position="59"/>
    </location>
</feature>
<dbReference type="PRINTS" id="PR00586">
    <property type="entry name" value="PRSTNOIDEP4R"/>
</dbReference>
<dbReference type="SUPFAM" id="SSF81321">
    <property type="entry name" value="Family A G protein-coupled receptor-like"/>
    <property type="match status" value="1"/>
</dbReference>
<dbReference type="GO" id="GO:0007204">
    <property type="term" value="P:positive regulation of cytosolic calcium ion concentration"/>
    <property type="evidence" value="ECO:0007669"/>
    <property type="project" value="TreeGrafter"/>
</dbReference>
<evidence type="ECO:0000256" key="8">
    <source>
        <dbReference type="ARBA" id="ARBA00023136"/>
    </source>
</evidence>
<evidence type="ECO:0000256" key="2">
    <source>
        <dbReference type="ARBA" id="ARBA00017628"/>
    </source>
</evidence>
<dbReference type="EMBL" id="KQ421975">
    <property type="protein sequence ID" value="KOF75896.1"/>
    <property type="molecule type" value="Genomic_DNA"/>
</dbReference>
<evidence type="ECO:0000256" key="14">
    <source>
        <dbReference type="RuleBase" id="RU000688"/>
    </source>
</evidence>
<evidence type="ECO:0000256" key="4">
    <source>
        <dbReference type="ARBA" id="ARBA00022553"/>
    </source>
</evidence>
<dbReference type="OMA" id="CIDAHQL"/>
<dbReference type="InterPro" id="IPR000276">
    <property type="entry name" value="GPCR_Rhodpsn"/>
</dbReference>
<keyword evidence="8 15" id="KW-0472">Membrane</keyword>
<evidence type="ECO:0000256" key="12">
    <source>
        <dbReference type="ARBA" id="ARBA00023224"/>
    </source>
</evidence>
<accession>A0A0L8GFW2</accession>
<protein>
    <recommendedName>
        <fullName evidence="2">Thromboxane A2 receptor</fullName>
    </recommendedName>
    <alternativeName>
        <fullName evidence="13">Prostanoid TP receptor</fullName>
    </alternativeName>
</protein>
<dbReference type="STRING" id="37653.A0A0L8GFW2"/>
<dbReference type="GO" id="GO:0004957">
    <property type="term" value="F:prostaglandin E receptor activity"/>
    <property type="evidence" value="ECO:0007669"/>
    <property type="project" value="InterPro"/>
</dbReference>
<dbReference type="FunFam" id="1.20.1070.10:FF:000163">
    <property type="entry name" value="Thromboxane A2 receptor"/>
    <property type="match status" value="1"/>
</dbReference>
<evidence type="ECO:0000256" key="9">
    <source>
        <dbReference type="ARBA" id="ARBA00023157"/>
    </source>
</evidence>
<dbReference type="Pfam" id="PF00001">
    <property type="entry name" value="7tm_1"/>
    <property type="match status" value="1"/>
</dbReference>
<dbReference type="GO" id="GO:0007189">
    <property type="term" value="P:adenylate cyclase-activating G protein-coupled receptor signaling pathway"/>
    <property type="evidence" value="ECO:0007669"/>
    <property type="project" value="TreeGrafter"/>
</dbReference>
<evidence type="ECO:0000256" key="15">
    <source>
        <dbReference type="SAM" id="Phobius"/>
    </source>
</evidence>
<keyword evidence="12 14" id="KW-0807">Transducer</keyword>
<evidence type="ECO:0000256" key="13">
    <source>
        <dbReference type="ARBA" id="ARBA00029815"/>
    </source>
</evidence>
<dbReference type="PROSITE" id="PS00237">
    <property type="entry name" value="G_PROTEIN_RECEP_F1_1"/>
    <property type="match status" value="1"/>
</dbReference>
<keyword evidence="10 14" id="KW-0675">Receptor</keyword>
<dbReference type="InterPro" id="IPR017452">
    <property type="entry name" value="GPCR_Rhodpsn_7TM"/>
</dbReference>
<sequence length="432" mass="49037">MNVGNDNSLTTHITYTSIGSVMSNTSPEEPIKGKNHTVMVSSIMFGTGVFGNILALVSLASSKKEHRQTIFYKLAASLVVTDLLGTVATSPVVIATYNNDFKMPCGPALCSYLAFMMILAGFATQFIICTMALERYFCINHPYYYYIQPRKYYTRIALLLCWVGSSLIACLPFTGLGSIKRMDPGTWCFFDYHSKVAINMAFNFLYSILGFLTIITTVILNIAVLRKLISVRCKQTVVSSSTGKLRRIASSRRYTEIQMVVQLIMITCIFTTCYLPLMIHVFVNQLTSVQNKELLVIRLASLNQILDPWVYILIRRNTVFQISRFFRFIFRLKPPLIIVNTSPLPMRRESNESTVSKMSLDGRKISLATNGIYRIQREDSTWSEFCWNCLCENPNDKYDHTVVAVTSSKNHIEKNQIQTSMKIVEKYGISHV</sequence>
<reference evidence="17" key="1">
    <citation type="submission" date="2015-07" db="EMBL/GenBank/DDBJ databases">
        <title>MeaNS - Measles Nucleotide Surveillance Program.</title>
        <authorList>
            <person name="Tran T."/>
            <person name="Druce J."/>
        </authorList>
    </citation>
    <scope>NUCLEOTIDE SEQUENCE</scope>
    <source>
        <strain evidence="17">UCB-OBI-ISO-001</strain>
        <tissue evidence="17">Gonad</tissue>
    </source>
</reference>
<dbReference type="GO" id="GO:0004960">
    <property type="term" value="F:thromboxane receptor activity"/>
    <property type="evidence" value="ECO:0007669"/>
    <property type="project" value="UniProtKB-ARBA"/>
</dbReference>
<keyword evidence="6 15" id="KW-1133">Transmembrane helix</keyword>
<proteinExistence type="inferred from homology"/>
<evidence type="ECO:0000313" key="17">
    <source>
        <dbReference type="EMBL" id="KOF75896.1"/>
    </source>
</evidence>
<keyword evidence="4" id="KW-0597">Phosphoprotein</keyword>
<dbReference type="KEGG" id="obi:106877104"/>
<evidence type="ECO:0000256" key="7">
    <source>
        <dbReference type="ARBA" id="ARBA00023040"/>
    </source>
</evidence>
<dbReference type="PANTHER" id="PTHR11866:SF16">
    <property type="entry name" value="PROSTAGLANDIN E2 RECEPTOR EP4 SUBTYPE-LIKE PROTEIN"/>
    <property type="match status" value="1"/>
</dbReference>
<evidence type="ECO:0000256" key="6">
    <source>
        <dbReference type="ARBA" id="ARBA00022989"/>
    </source>
</evidence>
<feature type="transmembrane region" description="Helical" evidence="15">
    <location>
        <begin position="260"/>
        <end position="283"/>
    </location>
</feature>
<dbReference type="AlphaFoldDB" id="A0A0L8GFW2"/>
<evidence type="ECO:0000256" key="11">
    <source>
        <dbReference type="ARBA" id="ARBA00023180"/>
    </source>
</evidence>
<dbReference type="PRINTS" id="PR00237">
    <property type="entry name" value="GPCRRHODOPSN"/>
</dbReference>
<feature type="transmembrane region" description="Helical" evidence="15">
    <location>
        <begin position="71"/>
        <end position="92"/>
    </location>
</feature>
<dbReference type="GO" id="GO:0005886">
    <property type="term" value="C:plasma membrane"/>
    <property type="evidence" value="ECO:0007669"/>
    <property type="project" value="UniProtKB-SubCell"/>
</dbReference>
<dbReference type="PANTHER" id="PTHR11866">
    <property type="entry name" value="G-PROTEIN COUPLED RECEPTOR FAMILY 1 MEMBER"/>
    <property type="match status" value="1"/>
</dbReference>
<feature type="transmembrane region" description="Helical" evidence="15">
    <location>
        <begin position="112"/>
        <end position="133"/>
    </location>
</feature>
<comment type="similarity">
    <text evidence="14">Belongs to the G-protein coupled receptor 1 family.</text>
</comment>
<keyword evidence="9" id="KW-1015">Disulfide bond</keyword>
<evidence type="ECO:0000259" key="16">
    <source>
        <dbReference type="PROSITE" id="PS50262"/>
    </source>
</evidence>
<gene>
    <name evidence="17" type="ORF">OCBIM_22034103mg</name>
</gene>
<dbReference type="OrthoDB" id="5959154at2759"/>
<dbReference type="Gene3D" id="1.20.1070.10">
    <property type="entry name" value="Rhodopsin 7-helix transmembrane proteins"/>
    <property type="match status" value="1"/>
</dbReference>
<evidence type="ECO:0000256" key="5">
    <source>
        <dbReference type="ARBA" id="ARBA00022692"/>
    </source>
</evidence>
<organism evidence="17">
    <name type="scientific">Octopus bimaculoides</name>
    <name type="common">California two-spotted octopus</name>
    <dbReference type="NCBI Taxonomy" id="37653"/>
    <lineage>
        <taxon>Eukaryota</taxon>
        <taxon>Metazoa</taxon>
        <taxon>Spiralia</taxon>
        <taxon>Lophotrochozoa</taxon>
        <taxon>Mollusca</taxon>
        <taxon>Cephalopoda</taxon>
        <taxon>Coleoidea</taxon>
        <taxon>Octopodiformes</taxon>
        <taxon>Octopoda</taxon>
        <taxon>Incirrata</taxon>
        <taxon>Octopodidae</taxon>
        <taxon>Octopus</taxon>
    </lineage>
</organism>
<evidence type="ECO:0000256" key="10">
    <source>
        <dbReference type="ARBA" id="ARBA00023170"/>
    </source>
</evidence>
<keyword evidence="7 14" id="KW-0297">G-protein coupled receptor</keyword>
<dbReference type="InterPro" id="IPR001758">
    <property type="entry name" value="Prost_EP4_rcpt"/>
</dbReference>
<comment type="subcellular location">
    <subcellularLocation>
        <location evidence="1">Cell membrane</location>
        <topology evidence="1">Multi-pass membrane protein</topology>
    </subcellularLocation>
</comment>
<evidence type="ECO:0000256" key="1">
    <source>
        <dbReference type="ARBA" id="ARBA00004651"/>
    </source>
</evidence>
<dbReference type="CDD" id="cd14981">
    <property type="entry name" value="7tmA_Prostanoid_R"/>
    <property type="match status" value="1"/>
</dbReference>
<dbReference type="PROSITE" id="PS50262">
    <property type="entry name" value="G_PROTEIN_RECEP_F1_2"/>
    <property type="match status" value="1"/>
</dbReference>
<dbReference type="PRINTS" id="PR01788">
    <property type="entry name" value="PROSTANOIDR"/>
</dbReference>
<keyword evidence="5 14" id="KW-0812">Transmembrane</keyword>
<keyword evidence="3" id="KW-1003">Cell membrane</keyword>
<feature type="transmembrane region" description="Helical" evidence="15">
    <location>
        <begin position="153"/>
        <end position="174"/>
    </location>
</feature>
<feature type="transmembrane region" description="Helical" evidence="15">
    <location>
        <begin position="204"/>
        <end position="225"/>
    </location>
</feature>
<name>A0A0L8GFW2_OCTBM</name>
<dbReference type="InterPro" id="IPR008365">
    <property type="entry name" value="Prostanoid_rcpt"/>
</dbReference>
<evidence type="ECO:0000256" key="3">
    <source>
        <dbReference type="ARBA" id="ARBA00022475"/>
    </source>
</evidence>